<feature type="transmembrane region" description="Helical" evidence="5">
    <location>
        <begin position="24"/>
        <end position="47"/>
    </location>
</feature>
<feature type="transmembrane region" description="Helical" evidence="5">
    <location>
        <begin position="59"/>
        <end position="78"/>
    </location>
</feature>
<dbReference type="InterPro" id="IPR011701">
    <property type="entry name" value="MFS"/>
</dbReference>
<dbReference type="SUPFAM" id="SSF103473">
    <property type="entry name" value="MFS general substrate transporter"/>
    <property type="match status" value="1"/>
</dbReference>
<dbReference type="GO" id="GO:0046943">
    <property type="term" value="F:carboxylic acid transmembrane transporter activity"/>
    <property type="evidence" value="ECO:0007669"/>
    <property type="project" value="TreeGrafter"/>
</dbReference>
<dbReference type="PROSITE" id="PS00217">
    <property type="entry name" value="SUGAR_TRANSPORT_2"/>
    <property type="match status" value="1"/>
</dbReference>
<dbReference type="PROSITE" id="PS00216">
    <property type="entry name" value="SUGAR_TRANSPORT_1"/>
    <property type="match status" value="1"/>
</dbReference>
<feature type="transmembrane region" description="Helical" evidence="5">
    <location>
        <begin position="90"/>
        <end position="110"/>
    </location>
</feature>
<dbReference type="InterPro" id="IPR005829">
    <property type="entry name" value="Sugar_transporter_CS"/>
</dbReference>
<organism evidence="7 8">
    <name type="scientific">Sinorhizobium meliloti CCNWSX0020</name>
    <dbReference type="NCBI Taxonomy" id="1107881"/>
    <lineage>
        <taxon>Bacteria</taxon>
        <taxon>Pseudomonadati</taxon>
        <taxon>Pseudomonadota</taxon>
        <taxon>Alphaproteobacteria</taxon>
        <taxon>Hyphomicrobiales</taxon>
        <taxon>Rhizobiaceae</taxon>
        <taxon>Sinorhizobium/Ensifer group</taxon>
        <taxon>Sinorhizobium</taxon>
    </lineage>
</organism>
<name>H0G2F4_RHIML</name>
<dbReference type="RefSeq" id="WP_003530844.1">
    <property type="nucleotide sequence ID" value="NZ_AGVV01000036.1"/>
</dbReference>
<feature type="domain" description="Major facilitator superfamily (MFS) profile" evidence="6">
    <location>
        <begin position="25"/>
        <end position="439"/>
    </location>
</feature>
<reference evidence="7 8" key="1">
    <citation type="journal article" date="2012" name="J. Bacteriol.">
        <title>Draft Genome Sequence of Sinorhizobium meliloti CCNWSX0020, a Nitrogen-Fixing Symbiont with Copper Tolerance Capability Isolated from Lead-Zinc Mine Tailings.</title>
        <authorList>
            <person name="Li Z."/>
            <person name="Ma Z."/>
            <person name="Hao X."/>
            <person name="Wei G."/>
        </authorList>
    </citation>
    <scope>NUCLEOTIDE SEQUENCE [LARGE SCALE GENOMIC DNA]</scope>
    <source>
        <strain evidence="7 8">CCNWSX0020</strain>
    </source>
</reference>
<feature type="transmembrane region" description="Helical" evidence="5">
    <location>
        <begin position="347"/>
        <end position="372"/>
    </location>
</feature>
<dbReference type="PROSITE" id="PS50850">
    <property type="entry name" value="MFS"/>
    <property type="match status" value="1"/>
</dbReference>
<dbReference type="InterPro" id="IPR020846">
    <property type="entry name" value="MFS_dom"/>
</dbReference>
<dbReference type="PATRIC" id="fig|1107881.3.peg.3708"/>
<gene>
    <name evidence="7" type="ORF">SM0020_18222</name>
</gene>
<dbReference type="InterPro" id="IPR036259">
    <property type="entry name" value="MFS_trans_sf"/>
</dbReference>
<dbReference type="Gene3D" id="1.20.1250.20">
    <property type="entry name" value="MFS general substrate transporter like domains"/>
    <property type="match status" value="1"/>
</dbReference>
<dbReference type="GO" id="GO:0005886">
    <property type="term" value="C:plasma membrane"/>
    <property type="evidence" value="ECO:0007669"/>
    <property type="project" value="TreeGrafter"/>
</dbReference>
<feature type="transmembrane region" description="Helical" evidence="5">
    <location>
        <begin position="254"/>
        <end position="276"/>
    </location>
</feature>
<dbReference type="CDD" id="cd17365">
    <property type="entry name" value="MFS_PcaK_like"/>
    <property type="match status" value="1"/>
</dbReference>
<keyword evidence="4 5" id="KW-0472">Membrane</keyword>
<keyword evidence="3 5" id="KW-1133">Transmembrane helix</keyword>
<feature type="transmembrane region" description="Helical" evidence="5">
    <location>
        <begin position="116"/>
        <end position="137"/>
    </location>
</feature>
<dbReference type="PANTHER" id="PTHR23508">
    <property type="entry name" value="CARBOXYLIC ACID TRANSPORTER PROTEIN HOMOLOG"/>
    <property type="match status" value="1"/>
</dbReference>
<dbReference type="Proteomes" id="UP000004038">
    <property type="component" value="Unassembled WGS sequence"/>
</dbReference>
<feature type="transmembrane region" description="Helical" evidence="5">
    <location>
        <begin position="296"/>
        <end position="317"/>
    </location>
</feature>
<feature type="transmembrane region" description="Helical" evidence="5">
    <location>
        <begin position="149"/>
        <end position="173"/>
    </location>
</feature>
<comment type="subcellular location">
    <subcellularLocation>
        <location evidence="1">Membrane</location>
        <topology evidence="1">Multi-pass membrane protein</topology>
    </subcellularLocation>
</comment>
<feature type="transmembrane region" description="Helical" evidence="5">
    <location>
        <begin position="410"/>
        <end position="434"/>
    </location>
</feature>
<evidence type="ECO:0000256" key="1">
    <source>
        <dbReference type="ARBA" id="ARBA00004141"/>
    </source>
</evidence>
<dbReference type="AlphaFoldDB" id="H0G2F4"/>
<dbReference type="Pfam" id="PF07690">
    <property type="entry name" value="MFS_1"/>
    <property type="match status" value="1"/>
</dbReference>
<dbReference type="EMBL" id="AGVV01000036">
    <property type="protein sequence ID" value="EHK76511.1"/>
    <property type="molecule type" value="Genomic_DNA"/>
</dbReference>
<feature type="transmembrane region" description="Helical" evidence="5">
    <location>
        <begin position="324"/>
        <end position="341"/>
    </location>
</feature>
<evidence type="ECO:0000256" key="5">
    <source>
        <dbReference type="SAM" id="Phobius"/>
    </source>
</evidence>
<evidence type="ECO:0000259" key="6">
    <source>
        <dbReference type="PROSITE" id="PS50850"/>
    </source>
</evidence>
<evidence type="ECO:0000313" key="8">
    <source>
        <dbReference type="Proteomes" id="UP000004038"/>
    </source>
</evidence>
<keyword evidence="2 5" id="KW-0812">Transmembrane</keyword>
<evidence type="ECO:0000256" key="2">
    <source>
        <dbReference type="ARBA" id="ARBA00022692"/>
    </source>
</evidence>
<proteinExistence type="predicted"/>
<feature type="transmembrane region" description="Helical" evidence="5">
    <location>
        <begin position="384"/>
        <end position="404"/>
    </location>
</feature>
<evidence type="ECO:0000256" key="4">
    <source>
        <dbReference type="ARBA" id="ARBA00023136"/>
    </source>
</evidence>
<evidence type="ECO:0000256" key="3">
    <source>
        <dbReference type="ARBA" id="ARBA00022989"/>
    </source>
</evidence>
<evidence type="ECO:0000313" key="7">
    <source>
        <dbReference type="EMBL" id="EHK76511.1"/>
    </source>
</evidence>
<dbReference type="PANTHER" id="PTHR23508:SF10">
    <property type="entry name" value="CARBOXYLIC ACID TRANSPORTER PROTEIN HOMOLOG"/>
    <property type="match status" value="1"/>
</dbReference>
<accession>H0G2F4</accession>
<feature type="transmembrane region" description="Helical" evidence="5">
    <location>
        <begin position="179"/>
        <end position="199"/>
    </location>
</feature>
<protein>
    <submittedName>
        <fullName evidence="7">Major facilitator superfamily aromatic acid/H(+) symporter</fullName>
    </submittedName>
</protein>
<sequence>MRESHSINVRDLIDSRSLTGFQRLLVLFGFLIIVMDGFDAVIMGFIAPQLKLEWQVSPQSLGAILSAGLIGQAVGALLAGPLADRYGRKVVLVTSVASFGACTFLTALASDVTLMVLLRFLTGLGLGAAIPNTSTLVAEYSPERTRSFLVTLALCGFTCGAASGGFLSAWMIPSFGWESVLVLGGVLPVAMAFILIVWMPESLNYLVTRSSDHERIRKAVRRLAPDVETSGASFNLGRPPMNERNSIAIVLSPPFRFGTICLWAGYFLLLFLIYLLSSWLPTLITEGKRFTVSEAAIATAMFQIGGQAGSLTAGWAMDRWEKSTVLGIIFLVGSAAIFAVGQATEHYVMLCTIAFFVGFCMIGGSVGMNALAAHFYPTEARSTGASWMIGIGRLGAILSAFAGAEILSLGWSLSTVFTALVLPGLLTAIMLFAFGRNRSAVQHRPLKAI</sequence>